<dbReference type="EMBL" id="BSDZ01000013">
    <property type="protein sequence ID" value="GLI62658.1"/>
    <property type="molecule type" value="Genomic_DNA"/>
</dbReference>
<dbReference type="Proteomes" id="UP001165090">
    <property type="component" value="Unassembled WGS sequence"/>
</dbReference>
<gene>
    <name evidence="1" type="ORF">VaNZ11_005333</name>
</gene>
<comment type="caution">
    <text evidence="1">The sequence shown here is derived from an EMBL/GenBank/DDBJ whole genome shotgun (WGS) entry which is preliminary data.</text>
</comment>
<reference evidence="1 2" key="1">
    <citation type="journal article" date="2023" name="IScience">
        <title>Expanded male sex-determining region conserved during the evolution of homothallism in the green alga Volvox.</title>
        <authorList>
            <person name="Yamamoto K."/>
            <person name="Matsuzaki R."/>
            <person name="Mahakham W."/>
            <person name="Heman W."/>
            <person name="Sekimoto H."/>
            <person name="Kawachi M."/>
            <person name="Minakuchi Y."/>
            <person name="Toyoda A."/>
            <person name="Nozaki H."/>
        </authorList>
    </citation>
    <scope>NUCLEOTIDE SEQUENCE [LARGE SCALE GENOMIC DNA]</scope>
    <source>
        <strain evidence="1 2">NIES-4468</strain>
    </source>
</reference>
<evidence type="ECO:0000313" key="2">
    <source>
        <dbReference type="Proteomes" id="UP001165090"/>
    </source>
</evidence>
<evidence type="ECO:0000313" key="1">
    <source>
        <dbReference type="EMBL" id="GLI62658.1"/>
    </source>
</evidence>
<proteinExistence type="predicted"/>
<accession>A0ABQ5RYF8</accession>
<sequence>MRSSACSTTSSTTSLTLRRRTATGCCCRKARKLPPFWSPFHCRFRSCWRRDSKTTSWAPLHLPSRLRSCSLLKEAPREQPATNGLSDMFVAFDGSKHEQALQPALTAAEKGWLLRTNEAKLSSAAATALASNAGWAKAVGKALSSANVGCVGLELFLPADEAQTLKNQVSQLGGHASDSELAGKAFRTTGLDG</sequence>
<protein>
    <submittedName>
        <fullName evidence="1">Uncharacterized protein</fullName>
    </submittedName>
</protein>
<name>A0ABQ5RYF8_9CHLO</name>
<organism evidence="1 2">
    <name type="scientific">Volvox africanus</name>
    <dbReference type="NCBI Taxonomy" id="51714"/>
    <lineage>
        <taxon>Eukaryota</taxon>
        <taxon>Viridiplantae</taxon>
        <taxon>Chlorophyta</taxon>
        <taxon>core chlorophytes</taxon>
        <taxon>Chlorophyceae</taxon>
        <taxon>CS clade</taxon>
        <taxon>Chlamydomonadales</taxon>
        <taxon>Volvocaceae</taxon>
        <taxon>Volvox</taxon>
    </lineage>
</organism>
<keyword evidence="2" id="KW-1185">Reference proteome</keyword>